<evidence type="ECO:0000256" key="1">
    <source>
        <dbReference type="ARBA" id="ARBA00004477"/>
    </source>
</evidence>
<dbReference type="SUPFAM" id="SSF54928">
    <property type="entry name" value="RNA-binding domain, RBD"/>
    <property type="match status" value="1"/>
</dbReference>
<evidence type="ECO:0000259" key="19">
    <source>
        <dbReference type="PROSITE" id="PS50922"/>
    </source>
</evidence>
<keyword evidence="7 16" id="KW-1133">Transmembrane helix</keyword>
<organism evidence="20 21">
    <name type="scientific">Cirrhinus molitorella</name>
    <name type="common">mud carp</name>
    <dbReference type="NCBI Taxonomy" id="172907"/>
    <lineage>
        <taxon>Eukaryota</taxon>
        <taxon>Metazoa</taxon>
        <taxon>Chordata</taxon>
        <taxon>Craniata</taxon>
        <taxon>Vertebrata</taxon>
        <taxon>Euteleostomi</taxon>
        <taxon>Actinopterygii</taxon>
        <taxon>Neopterygii</taxon>
        <taxon>Teleostei</taxon>
        <taxon>Ostariophysi</taxon>
        <taxon>Cypriniformes</taxon>
        <taxon>Cyprinidae</taxon>
        <taxon>Labeoninae</taxon>
        <taxon>Labeonini</taxon>
        <taxon>Cirrhinus</taxon>
    </lineage>
</organism>
<dbReference type="InterPro" id="IPR009057">
    <property type="entry name" value="Homeodomain-like_sf"/>
</dbReference>
<name>A0ABR3M3G1_9TELE</name>
<dbReference type="Gene3D" id="1.10.10.60">
    <property type="entry name" value="Homeodomain-like"/>
    <property type="match status" value="1"/>
</dbReference>
<dbReference type="Proteomes" id="UP001558613">
    <property type="component" value="Unassembled WGS sequence"/>
</dbReference>
<feature type="transmembrane region" description="Helical" evidence="16">
    <location>
        <begin position="425"/>
        <end position="442"/>
    </location>
</feature>
<dbReference type="InterPro" id="IPR001356">
    <property type="entry name" value="HD"/>
</dbReference>
<comment type="catalytic activity">
    <reaction evidence="10">
        <text>sphinganine + octadecanoyl-CoA = N-(octadecanoyl)-sphinganine + CoA + H(+)</text>
        <dbReference type="Rhea" id="RHEA:36547"/>
        <dbReference type="ChEBI" id="CHEBI:15378"/>
        <dbReference type="ChEBI" id="CHEBI:57287"/>
        <dbReference type="ChEBI" id="CHEBI:57394"/>
        <dbReference type="ChEBI" id="CHEBI:57817"/>
        <dbReference type="ChEBI" id="CHEBI:67033"/>
    </reaction>
    <physiologicalReaction direction="left-to-right" evidence="10">
        <dbReference type="Rhea" id="RHEA:36548"/>
    </physiologicalReaction>
</comment>
<dbReference type="Gene3D" id="3.30.70.330">
    <property type="match status" value="2"/>
</dbReference>
<comment type="caution">
    <text evidence="20">The sequence shown here is derived from an EMBL/GenBank/DDBJ whole genome shotgun (WGS) entry which is preliminary data.</text>
</comment>
<dbReference type="InterPro" id="IPR035979">
    <property type="entry name" value="RBD_domain_sf"/>
</dbReference>
<evidence type="ECO:0000259" key="18">
    <source>
        <dbReference type="PROSITE" id="PS50102"/>
    </source>
</evidence>
<evidence type="ECO:0000256" key="11">
    <source>
        <dbReference type="PROSITE-ProRule" id="PRU00108"/>
    </source>
</evidence>
<accession>A0ABR3M3G1</accession>
<evidence type="ECO:0000256" key="8">
    <source>
        <dbReference type="ARBA" id="ARBA00023098"/>
    </source>
</evidence>
<feature type="transmembrane region" description="Helical" evidence="16">
    <location>
        <begin position="646"/>
        <end position="668"/>
    </location>
</feature>
<dbReference type="InterPro" id="IPR016439">
    <property type="entry name" value="Lag1/Lac1-like"/>
</dbReference>
<evidence type="ECO:0000256" key="3">
    <source>
        <dbReference type="ARBA" id="ARBA00004991"/>
    </source>
</evidence>
<evidence type="ECO:0000256" key="7">
    <source>
        <dbReference type="ARBA" id="ARBA00022989"/>
    </source>
</evidence>
<comment type="subcellular location">
    <subcellularLocation>
        <location evidence="1">Endoplasmic reticulum membrane</location>
        <topology evidence="1">Multi-pass membrane protein</topology>
    </subcellularLocation>
    <subcellularLocation>
        <location evidence="11 14">Nucleus</location>
    </subcellularLocation>
</comment>
<feature type="transmembrane region" description="Helical" evidence="16">
    <location>
        <begin position="526"/>
        <end position="546"/>
    </location>
</feature>
<dbReference type="EMBL" id="JAYMGO010000016">
    <property type="protein sequence ID" value="KAL1258811.1"/>
    <property type="molecule type" value="Genomic_DNA"/>
</dbReference>
<keyword evidence="12" id="KW-0694">RNA-binding</keyword>
<keyword evidence="9 13" id="KW-0472">Membrane</keyword>
<comment type="pathway">
    <text evidence="2">Lipid metabolism; sphingolipid metabolism.</text>
</comment>
<dbReference type="InterPro" id="IPR000504">
    <property type="entry name" value="RRM_dom"/>
</dbReference>
<dbReference type="InterPro" id="IPR006634">
    <property type="entry name" value="TLC-dom"/>
</dbReference>
<feature type="domain" description="Homeobox" evidence="17">
    <location>
        <begin position="470"/>
        <end position="514"/>
    </location>
</feature>
<keyword evidence="8" id="KW-0443">Lipid metabolism</keyword>
<feature type="domain" description="TLC" evidence="19">
    <location>
        <begin position="517"/>
        <end position="718"/>
    </location>
</feature>
<sequence>MNRPIQVKPADSEGRGEDRKLFVGMLGKQQSDEDVRKMFEPFGSIDECTVLRGPDGTSKGCAFVKFQSHSEAQSAINSLHGSRTLPGASSSLVVKFADTEKERGMRRMQQVASQLGVFSPVTLNFNAYNAYTQALLQQQALAAQSAYLSPVATVAAVQMQQMAALNANGIIAAPITPITPSSGANTPPTIAATPISALPPPIGVNGYSPVPATTNGQPASEIYTNGVHPYQAQSPVAAALDPLQQAYAGMQHYTAAYPTAYGLVSQPFIQQPTLVAQQQPQQQREGPEGCNIFIYHLPQEFTDSEMLQMFLPFGNVISAKVFVDRATNQSKCFGFVSFDNPATQKAERCQQTLLRQRQDGDYCSIHAGDRLQTLSCTGWIANKRLNMLEWLSEVFWQERLWFPEGLGWADLEDRDGRVYAKARDLWVALPIAVLFLVIRQVFERYVAIPLASLLGLKETARRRVTHNLTLESYYCNTTKNPTQSSVEKLCKQTGWTERQVQRWFRRRRNQDRPNLLKKFREASWRFAIYLLAFIGGLVALIDKPWLYDLEEMWKGFPTLTLLPSQYWYYMLELGFYTSLLFSVASDVKRKDFKEQIIHHVATIMLISFSWCVNYIRAGTLIMFMHDSADYLLESAKMFNYARWKNACNYIFILFAVIFIVTRLIIFPFRIMYCTWVYPVTIYPPFFGYYFFNGLLMILLCLHIFWAALIIRLAFRFLSSNSSVEDERSDREETDESEEEEHMKNGEIKKNGPAQNGHATYNNNHSKKTE</sequence>
<dbReference type="Pfam" id="PF03798">
    <property type="entry name" value="TRAM_LAG1_CLN8"/>
    <property type="match status" value="1"/>
</dbReference>
<feature type="transmembrane region" description="Helical" evidence="16">
    <location>
        <begin position="688"/>
        <end position="714"/>
    </location>
</feature>
<dbReference type="SMART" id="SM00389">
    <property type="entry name" value="HOX"/>
    <property type="match status" value="1"/>
</dbReference>
<evidence type="ECO:0000256" key="13">
    <source>
        <dbReference type="PROSITE-ProRule" id="PRU00205"/>
    </source>
</evidence>
<evidence type="ECO:0000256" key="6">
    <source>
        <dbReference type="ARBA" id="ARBA00022824"/>
    </source>
</evidence>
<dbReference type="CDD" id="cd12635">
    <property type="entry name" value="RRM2_CELF3_4_5_6"/>
    <property type="match status" value="1"/>
</dbReference>
<evidence type="ECO:0000259" key="17">
    <source>
        <dbReference type="PROSITE" id="PS50071"/>
    </source>
</evidence>
<reference evidence="20 21" key="1">
    <citation type="submission" date="2023-09" db="EMBL/GenBank/DDBJ databases">
        <authorList>
            <person name="Wang M."/>
        </authorList>
    </citation>
    <scope>NUCLEOTIDE SEQUENCE [LARGE SCALE GENOMIC DNA]</scope>
    <source>
        <strain evidence="20">GT-2023</strain>
        <tissue evidence="20">Liver</tissue>
    </source>
</reference>
<evidence type="ECO:0000256" key="9">
    <source>
        <dbReference type="ARBA" id="ARBA00023136"/>
    </source>
</evidence>
<feature type="DNA-binding region" description="Homeobox" evidence="11">
    <location>
        <begin position="472"/>
        <end position="515"/>
    </location>
</feature>
<dbReference type="PROSITE" id="PS50102">
    <property type="entry name" value="RRM"/>
    <property type="match status" value="2"/>
</dbReference>
<evidence type="ECO:0000256" key="2">
    <source>
        <dbReference type="ARBA" id="ARBA00004760"/>
    </source>
</evidence>
<dbReference type="PANTHER" id="PTHR12560:SF7">
    <property type="entry name" value="CERAMIDE SYNTHASE 2"/>
    <property type="match status" value="1"/>
</dbReference>
<evidence type="ECO:0000256" key="12">
    <source>
        <dbReference type="PROSITE-ProRule" id="PRU00176"/>
    </source>
</evidence>
<dbReference type="InterPro" id="IPR012677">
    <property type="entry name" value="Nucleotide-bd_a/b_plait_sf"/>
</dbReference>
<keyword evidence="5 13" id="KW-0812">Transmembrane</keyword>
<evidence type="ECO:0000313" key="21">
    <source>
        <dbReference type="Proteomes" id="UP001558613"/>
    </source>
</evidence>
<evidence type="ECO:0000256" key="10">
    <source>
        <dbReference type="ARBA" id="ARBA00049036"/>
    </source>
</evidence>
<protein>
    <submittedName>
        <fullName evidence="20">Uncharacterized protein</fullName>
    </submittedName>
</protein>
<dbReference type="Pfam" id="PF00046">
    <property type="entry name" value="Homeodomain"/>
    <property type="match status" value="1"/>
</dbReference>
<keyword evidence="6" id="KW-0256">Endoplasmic reticulum</keyword>
<dbReference type="PROSITE" id="PS50922">
    <property type="entry name" value="TLC"/>
    <property type="match status" value="1"/>
</dbReference>
<evidence type="ECO:0000256" key="16">
    <source>
        <dbReference type="SAM" id="Phobius"/>
    </source>
</evidence>
<feature type="transmembrane region" description="Helical" evidence="16">
    <location>
        <begin position="566"/>
        <end position="584"/>
    </location>
</feature>
<gene>
    <name evidence="20" type="ORF">QQF64_009388</name>
</gene>
<feature type="domain" description="RRM" evidence="18">
    <location>
        <begin position="290"/>
        <end position="341"/>
    </location>
</feature>
<comment type="pathway">
    <text evidence="3">Sphingolipid metabolism.</text>
</comment>
<evidence type="ECO:0000256" key="15">
    <source>
        <dbReference type="SAM" id="MobiDB-lite"/>
    </source>
</evidence>
<feature type="compositionally biased region" description="Basic and acidic residues" evidence="15">
    <location>
        <begin position="740"/>
        <end position="749"/>
    </location>
</feature>
<dbReference type="PANTHER" id="PTHR12560">
    <property type="entry name" value="LONGEVITY ASSURANCE FACTOR 1 LAG1"/>
    <property type="match status" value="1"/>
</dbReference>
<feature type="region of interest" description="Disordered" evidence="15">
    <location>
        <begin position="723"/>
        <end position="769"/>
    </location>
</feature>
<feature type="domain" description="RRM" evidence="18">
    <location>
        <begin position="19"/>
        <end position="99"/>
    </location>
</feature>
<proteinExistence type="predicted"/>
<dbReference type="PROSITE" id="PS50071">
    <property type="entry name" value="HOMEOBOX_2"/>
    <property type="match status" value="1"/>
</dbReference>
<keyword evidence="11 14" id="KW-0539">Nucleus</keyword>
<evidence type="ECO:0000256" key="5">
    <source>
        <dbReference type="ARBA" id="ARBA00022692"/>
    </source>
</evidence>
<feature type="compositionally biased region" description="Polar residues" evidence="15">
    <location>
        <begin position="752"/>
        <end position="763"/>
    </location>
</feature>
<dbReference type="SMART" id="SM00724">
    <property type="entry name" value="TLC"/>
    <property type="match status" value="1"/>
</dbReference>
<dbReference type="SUPFAM" id="SSF46689">
    <property type="entry name" value="Homeodomain-like"/>
    <property type="match status" value="1"/>
</dbReference>
<evidence type="ECO:0000256" key="14">
    <source>
        <dbReference type="RuleBase" id="RU000682"/>
    </source>
</evidence>
<dbReference type="CDD" id="cd00086">
    <property type="entry name" value="homeodomain"/>
    <property type="match status" value="1"/>
</dbReference>
<keyword evidence="11 14" id="KW-0238">DNA-binding</keyword>
<dbReference type="Pfam" id="PF00076">
    <property type="entry name" value="RRM_1"/>
    <property type="match status" value="2"/>
</dbReference>
<keyword evidence="4" id="KW-0808">Transferase</keyword>
<evidence type="ECO:0000313" key="20">
    <source>
        <dbReference type="EMBL" id="KAL1258811.1"/>
    </source>
</evidence>
<keyword evidence="21" id="KW-1185">Reference proteome</keyword>
<dbReference type="SMART" id="SM00360">
    <property type="entry name" value="RRM"/>
    <property type="match status" value="2"/>
</dbReference>
<keyword evidence="11 14" id="KW-0371">Homeobox</keyword>
<evidence type="ECO:0000256" key="4">
    <source>
        <dbReference type="ARBA" id="ARBA00022679"/>
    </source>
</evidence>